<keyword evidence="2" id="KW-1185">Reference proteome</keyword>
<sequence length="242" mass="27680">MLCSNAMGPSEDFQTPDDQFIIPVRSMGVRNVFIETPSESPDISVSPLVFSDEDDKSQASYKSEQEYQGEIFNLFPINSGTDYEKYIDIEEYQEIEKDSEVSKYDIAQECGALHLLKKEYSEKCSEYLYLLEQGLGMSKKNTEVESLISEFTSGSVQDDLDLDMVCADESSILMSQAELMSCEVQTKFRLPLVRAYNASKKTVKLLGDLDEKDIVIQRELRKESQMQKNQRVSQWIHHIQST</sequence>
<dbReference type="AlphaFoldDB" id="A0A5C0UIP9"/>
<protein>
    <submittedName>
        <fullName evidence="1">Uncharacterized protein</fullName>
    </submittedName>
</protein>
<organism evidence="1 2">
    <name type="scientific">Candidatus Cytomitobacter primus</name>
    <dbReference type="NCBI Taxonomy" id="2066024"/>
    <lineage>
        <taxon>Bacteria</taxon>
        <taxon>Pseudomonadati</taxon>
        <taxon>Pseudomonadota</taxon>
        <taxon>Alphaproteobacteria</taxon>
        <taxon>Holosporales</taxon>
        <taxon>Holosporaceae</taxon>
        <taxon>Candidatus Cytomitobacter</taxon>
    </lineage>
</organism>
<gene>
    <name evidence="1" type="ORF">FZC34_02450</name>
</gene>
<dbReference type="KEGG" id="cpri:FZC34_02450"/>
<proteinExistence type="predicted"/>
<reference evidence="1 2" key="1">
    <citation type="submission" date="2019-08" db="EMBL/GenBank/DDBJ databases">
        <title>Highly reduced genomes of protist endosymbionts show evolutionary convergence.</title>
        <authorList>
            <person name="George E."/>
            <person name="Husnik F."/>
            <person name="Tashyreva D."/>
            <person name="Prokopchuk G."/>
            <person name="Horak A."/>
            <person name="Kwong W.K."/>
            <person name="Lukes J."/>
            <person name="Keeling P.J."/>
        </authorList>
    </citation>
    <scope>NUCLEOTIDE SEQUENCE [LARGE SCALE GENOMIC DNA]</scope>
    <source>
        <strain evidence="1">1604LC</strain>
    </source>
</reference>
<evidence type="ECO:0000313" key="1">
    <source>
        <dbReference type="EMBL" id="QEK38754.1"/>
    </source>
</evidence>
<accession>A0A5C0UIP9</accession>
<dbReference type="EMBL" id="CP043316">
    <property type="protein sequence ID" value="QEK38754.1"/>
    <property type="molecule type" value="Genomic_DNA"/>
</dbReference>
<name>A0A5C0UIP9_9PROT</name>
<evidence type="ECO:0000313" key="2">
    <source>
        <dbReference type="Proteomes" id="UP000325004"/>
    </source>
</evidence>
<dbReference type="RefSeq" id="WP_148971875.1">
    <property type="nucleotide sequence ID" value="NZ_CP043316.1"/>
</dbReference>
<dbReference type="Proteomes" id="UP000325004">
    <property type="component" value="Chromosome"/>
</dbReference>